<keyword evidence="1" id="KW-0472">Membrane</keyword>
<protein>
    <submittedName>
        <fullName evidence="2">Uncharacterized protein</fullName>
    </submittedName>
</protein>
<keyword evidence="3" id="KW-1185">Reference proteome</keyword>
<sequence>MMTSIALYLLGVIGAASAVGRDAPYGLREGAVVICWPLAVAVATVAGLFHFARARFRP</sequence>
<evidence type="ECO:0000313" key="2">
    <source>
        <dbReference type="EMBL" id="NTS31379.1"/>
    </source>
</evidence>
<proteinExistence type="predicted"/>
<organism evidence="2 3">
    <name type="scientific">Phyllobacterium pellucidum</name>
    <dbReference type="NCBI Taxonomy" id="2740464"/>
    <lineage>
        <taxon>Bacteria</taxon>
        <taxon>Pseudomonadati</taxon>
        <taxon>Pseudomonadota</taxon>
        <taxon>Alphaproteobacteria</taxon>
        <taxon>Hyphomicrobiales</taxon>
        <taxon>Phyllobacteriaceae</taxon>
        <taxon>Phyllobacterium</taxon>
    </lineage>
</organism>
<name>A0A849VRU0_9HYPH</name>
<reference evidence="2 3" key="1">
    <citation type="submission" date="2020-05" db="EMBL/GenBank/DDBJ databases">
        <authorList>
            <person name="Kim M.K."/>
        </authorList>
    </citation>
    <scope>NUCLEOTIDE SEQUENCE [LARGE SCALE GENOMIC DNA]</scope>
    <source>
        <strain evidence="2 3">BT25</strain>
    </source>
</reference>
<gene>
    <name evidence="2" type="ORF">HQ945_08950</name>
</gene>
<evidence type="ECO:0000313" key="3">
    <source>
        <dbReference type="Proteomes" id="UP000550508"/>
    </source>
</evidence>
<accession>A0A849VRU0</accession>
<dbReference type="Proteomes" id="UP000550508">
    <property type="component" value="Unassembled WGS sequence"/>
</dbReference>
<keyword evidence="1" id="KW-0812">Transmembrane</keyword>
<keyword evidence="1" id="KW-1133">Transmembrane helix</keyword>
<dbReference type="EMBL" id="JABUMX010000002">
    <property type="protein sequence ID" value="NTS31379.1"/>
    <property type="molecule type" value="Genomic_DNA"/>
</dbReference>
<dbReference type="AlphaFoldDB" id="A0A849VRU0"/>
<dbReference type="RefSeq" id="WP_174208005.1">
    <property type="nucleotide sequence ID" value="NZ_JABUMX010000002.1"/>
</dbReference>
<feature type="transmembrane region" description="Helical" evidence="1">
    <location>
        <begin position="30"/>
        <end position="52"/>
    </location>
</feature>
<comment type="caution">
    <text evidence="2">The sequence shown here is derived from an EMBL/GenBank/DDBJ whole genome shotgun (WGS) entry which is preliminary data.</text>
</comment>
<evidence type="ECO:0000256" key="1">
    <source>
        <dbReference type="SAM" id="Phobius"/>
    </source>
</evidence>